<proteinExistence type="predicted"/>
<dbReference type="AlphaFoldDB" id="A0A498S730"/>
<gene>
    <name evidence="1" type="ORF">NAV_LOCUS1376</name>
</gene>
<evidence type="ECO:0000313" key="1">
    <source>
        <dbReference type="EMBL" id="VBB26546.1"/>
    </source>
</evidence>
<reference evidence="1 2" key="1">
    <citation type="submission" date="2018-08" db="EMBL/GenBank/DDBJ databases">
        <authorList>
            <person name="Laetsch R D."/>
            <person name="Stevens L."/>
            <person name="Kumar S."/>
            <person name="Blaxter L. M."/>
        </authorList>
    </citation>
    <scope>NUCLEOTIDE SEQUENCE [LARGE SCALE GENOMIC DNA]</scope>
</reference>
<protein>
    <submittedName>
        <fullName evidence="1">Uncharacterized protein</fullName>
    </submittedName>
</protein>
<name>A0A498S730_ACAVI</name>
<keyword evidence="2" id="KW-1185">Reference proteome</keyword>
<organism evidence="1 2">
    <name type="scientific">Acanthocheilonema viteae</name>
    <name type="common">Filarial nematode worm</name>
    <name type="synonym">Dipetalonema viteae</name>
    <dbReference type="NCBI Taxonomy" id="6277"/>
    <lineage>
        <taxon>Eukaryota</taxon>
        <taxon>Metazoa</taxon>
        <taxon>Ecdysozoa</taxon>
        <taxon>Nematoda</taxon>
        <taxon>Chromadorea</taxon>
        <taxon>Rhabditida</taxon>
        <taxon>Spirurina</taxon>
        <taxon>Spiruromorpha</taxon>
        <taxon>Filarioidea</taxon>
        <taxon>Onchocercidae</taxon>
        <taxon>Acanthocheilonema</taxon>
    </lineage>
</organism>
<accession>A0A498S730</accession>
<dbReference type="EMBL" id="UPTC01000116">
    <property type="protein sequence ID" value="VBB26546.1"/>
    <property type="molecule type" value="Genomic_DNA"/>
</dbReference>
<evidence type="ECO:0000313" key="2">
    <source>
        <dbReference type="Proteomes" id="UP000276991"/>
    </source>
</evidence>
<sequence length="129" mass="14402">MANYAPICVTKYFTALTIITILSITETNAQLLNFNVLSFNNNRAGDNSLNNNGNAGAGGNRFDQVASQTQRNPFTSWPSAVGAGLGLLTGLLGGSFTYTYNPYYSGYASLYRPTYYYYSRYPYFYYYRG</sequence>
<dbReference type="Proteomes" id="UP000276991">
    <property type="component" value="Unassembled WGS sequence"/>
</dbReference>